<keyword evidence="15" id="KW-1185">Reference proteome</keyword>
<dbReference type="GO" id="GO:0005524">
    <property type="term" value="F:ATP binding"/>
    <property type="evidence" value="ECO:0007669"/>
    <property type="project" value="UniProtKB-KW"/>
</dbReference>
<comment type="caution">
    <text evidence="14">The sequence shown here is derived from an EMBL/GenBank/DDBJ whole genome shotgun (WGS) entry which is preliminary data.</text>
</comment>
<dbReference type="GO" id="GO:0003848">
    <property type="term" value="F:2-amino-4-hydroxy-6-hydroxymethyldihydropteridine diphosphokinase activity"/>
    <property type="evidence" value="ECO:0007669"/>
    <property type="project" value="UniProtKB-EC"/>
</dbReference>
<organism evidence="14 15">
    <name type="scientific">Oceaniovalibus guishaninsula JLT2003</name>
    <dbReference type="NCBI Taxonomy" id="1231392"/>
    <lineage>
        <taxon>Bacteria</taxon>
        <taxon>Pseudomonadati</taxon>
        <taxon>Pseudomonadota</taxon>
        <taxon>Alphaproteobacteria</taxon>
        <taxon>Rhodobacterales</taxon>
        <taxon>Roseobacteraceae</taxon>
        <taxon>Oceaniovalibus</taxon>
    </lineage>
</organism>
<dbReference type="InterPro" id="IPR000550">
    <property type="entry name" value="Hppk"/>
</dbReference>
<keyword evidence="9" id="KW-0289">Folate biosynthesis</keyword>
<evidence type="ECO:0000256" key="1">
    <source>
        <dbReference type="ARBA" id="ARBA00005051"/>
    </source>
</evidence>
<dbReference type="PANTHER" id="PTHR43071">
    <property type="entry name" value="2-AMINO-4-HYDROXY-6-HYDROXYMETHYLDIHYDROPTERIDINE PYROPHOSPHOKINASE"/>
    <property type="match status" value="1"/>
</dbReference>
<dbReference type="GO" id="GO:0046656">
    <property type="term" value="P:folic acid biosynthetic process"/>
    <property type="evidence" value="ECO:0007669"/>
    <property type="project" value="UniProtKB-KW"/>
</dbReference>
<keyword evidence="7 14" id="KW-0418">Kinase</keyword>
<dbReference type="UniPathway" id="UPA00077">
    <property type="reaction ID" value="UER00155"/>
</dbReference>
<proteinExistence type="inferred from homology"/>
<evidence type="ECO:0000256" key="2">
    <source>
        <dbReference type="ARBA" id="ARBA00005810"/>
    </source>
</evidence>
<evidence type="ECO:0000256" key="6">
    <source>
        <dbReference type="ARBA" id="ARBA00022741"/>
    </source>
</evidence>
<dbReference type="Proteomes" id="UP000006765">
    <property type="component" value="Unassembled WGS sequence"/>
</dbReference>
<comment type="pathway">
    <text evidence="1">Cofactor biosynthesis; tetrahydrofolate biosynthesis; 2-amino-4-hydroxy-6-hydroxymethyl-7,8-dihydropteridine diphosphate from 7,8-dihydroneopterin triphosphate: step 4/4.</text>
</comment>
<dbReference type="CDD" id="cd00483">
    <property type="entry name" value="HPPK"/>
    <property type="match status" value="1"/>
</dbReference>
<dbReference type="InterPro" id="IPR035907">
    <property type="entry name" value="Hppk_sf"/>
</dbReference>
<dbReference type="PROSITE" id="PS00794">
    <property type="entry name" value="HPPK"/>
    <property type="match status" value="1"/>
</dbReference>
<dbReference type="GO" id="GO:0016301">
    <property type="term" value="F:kinase activity"/>
    <property type="evidence" value="ECO:0007669"/>
    <property type="project" value="UniProtKB-KW"/>
</dbReference>
<evidence type="ECO:0000256" key="5">
    <source>
        <dbReference type="ARBA" id="ARBA00022679"/>
    </source>
</evidence>
<evidence type="ECO:0000313" key="14">
    <source>
        <dbReference type="EMBL" id="EKE44090.1"/>
    </source>
</evidence>
<keyword evidence="8" id="KW-0067">ATP-binding</keyword>
<comment type="similarity">
    <text evidence="2">Belongs to the HPPK family.</text>
</comment>
<reference evidence="14 15" key="1">
    <citation type="journal article" date="2012" name="J. Bacteriol.">
        <title>Draft Genome Sequence of Oceaniovalibus guishaninsula JLT2003T.</title>
        <authorList>
            <person name="Tang K."/>
            <person name="Liu K."/>
            <person name="Jiao N."/>
        </authorList>
    </citation>
    <scope>NUCLEOTIDE SEQUENCE [LARGE SCALE GENOMIC DNA]</scope>
    <source>
        <strain evidence="14 15">JLT2003</strain>
    </source>
</reference>
<evidence type="ECO:0000256" key="7">
    <source>
        <dbReference type="ARBA" id="ARBA00022777"/>
    </source>
</evidence>
<evidence type="ECO:0000256" key="8">
    <source>
        <dbReference type="ARBA" id="ARBA00022840"/>
    </source>
</evidence>
<keyword evidence="5" id="KW-0808">Transferase</keyword>
<evidence type="ECO:0000313" key="15">
    <source>
        <dbReference type="Proteomes" id="UP000006765"/>
    </source>
</evidence>
<dbReference type="EMBL" id="AMGO01000036">
    <property type="protein sequence ID" value="EKE44090.1"/>
    <property type="molecule type" value="Genomic_DNA"/>
</dbReference>
<comment type="function">
    <text evidence="10">Catalyzes the transfer of pyrophosphate from adenosine triphosphate (ATP) to 6-hydroxymethyl-7,8-dihydropterin, an enzymatic step in folate biosynthesis pathway.</text>
</comment>
<accession>K2I5A7</accession>
<keyword evidence="6" id="KW-0547">Nucleotide-binding</keyword>
<dbReference type="STRING" id="1231392.OCGS_1606"/>
<evidence type="ECO:0000256" key="9">
    <source>
        <dbReference type="ARBA" id="ARBA00022909"/>
    </source>
</evidence>
<name>K2I5A7_9RHOB</name>
<dbReference type="PANTHER" id="PTHR43071:SF1">
    <property type="entry name" value="2-AMINO-4-HYDROXY-6-HYDROXYMETHYLDIHYDROPTERIDINE PYROPHOSPHOKINASE"/>
    <property type="match status" value="1"/>
</dbReference>
<evidence type="ECO:0000256" key="12">
    <source>
        <dbReference type="ARBA" id="ARBA00033413"/>
    </source>
</evidence>
<evidence type="ECO:0000256" key="11">
    <source>
        <dbReference type="ARBA" id="ARBA00029766"/>
    </source>
</evidence>
<dbReference type="RefSeq" id="WP_007426758.1">
    <property type="nucleotide sequence ID" value="NZ_AMGO01000036.1"/>
</dbReference>
<sequence length="185" mass="19731">MPDFYIAIGANLPMGGRTPGDTVAAAAAHLDVAPLRLVALSPVYRTPAFPPGSGPDFANAAALCKADLAPTALLDRLHGVERAMGRVRTGRWGARVIDLDLLAAGDAVLPDAATFRRWHDLPAARQRAEAPDGLVLPHPRLQDRAFVLVPLADIAPDWRHPVTGRTVRAMRDALPAADLAAIRPW</sequence>
<protein>
    <recommendedName>
        <fullName evidence="4">2-amino-4-hydroxy-6-hydroxymethyldihydropteridine pyrophosphokinase</fullName>
        <ecNumber evidence="3">2.7.6.3</ecNumber>
    </recommendedName>
    <alternativeName>
        <fullName evidence="11">6-hydroxymethyl-7,8-dihydropterin pyrophosphokinase</fullName>
    </alternativeName>
    <alternativeName>
        <fullName evidence="12">7,8-dihydro-6-hydroxymethylpterin-pyrophosphokinase</fullName>
    </alternativeName>
</protein>
<evidence type="ECO:0000256" key="10">
    <source>
        <dbReference type="ARBA" id="ARBA00029409"/>
    </source>
</evidence>
<dbReference type="AlphaFoldDB" id="K2I5A7"/>
<evidence type="ECO:0000256" key="3">
    <source>
        <dbReference type="ARBA" id="ARBA00013253"/>
    </source>
</evidence>
<evidence type="ECO:0000259" key="13">
    <source>
        <dbReference type="PROSITE" id="PS00794"/>
    </source>
</evidence>
<dbReference type="OrthoDB" id="9808041at2"/>
<gene>
    <name evidence="14" type="ORF">OCGS_1606</name>
</gene>
<dbReference type="Pfam" id="PF01288">
    <property type="entry name" value="HPPK"/>
    <property type="match status" value="1"/>
</dbReference>
<dbReference type="Gene3D" id="3.30.70.560">
    <property type="entry name" value="7,8-Dihydro-6-hydroxymethylpterin-pyrophosphokinase HPPK"/>
    <property type="match status" value="1"/>
</dbReference>
<dbReference type="PATRIC" id="fig|1231392.3.peg.1612"/>
<dbReference type="GO" id="GO:0046654">
    <property type="term" value="P:tetrahydrofolate biosynthetic process"/>
    <property type="evidence" value="ECO:0007669"/>
    <property type="project" value="UniProtKB-UniPathway"/>
</dbReference>
<dbReference type="eggNOG" id="COG0801">
    <property type="taxonomic scope" value="Bacteria"/>
</dbReference>
<feature type="domain" description="7,8-dihydro-6-hydroxymethylpterin-pyrophosphokinase" evidence="13">
    <location>
        <begin position="91"/>
        <end position="102"/>
    </location>
</feature>
<dbReference type="SUPFAM" id="SSF55083">
    <property type="entry name" value="6-hydroxymethyl-7,8-dihydropterin pyrophosphokinase, HPPK"/>
    <property type="match status" value="1"/>
</dbReference>
<evidence type="ECO:0000256" key="4">
    <source>
        <dbReference type="ARBA" id="ARBA00016218"/>
    </source>
</evidence>
<dbReference type="NCBIfam" id="TIGR01498">
    <property type="entry name" value="folK"/>
    <property type="match status" value="1"/>
</dbReference>
<dbReference type="EC" id="2.7.6.3" evidence="3"/>